<keyword evidence="8" id="KW-1185">Reference proteome</keyword>
<protein>
    <submittedName>
        <fullName evidence="7">MATE efflux family protein</fullName>
    </submittedName>
</protein>
<feature type="transmembrane region" description="Helical" evidence="6">
    <location>
        <begin position="351"/>
        <end position="368"/>
    </location>
</feature>
<evidence type="ECO:0000256" key="4">
    <source>
        <dbReference type="ARBA" id="ARBA00022989"/>
    </source>
</evidence>
<comment type="subcellular location">
    <subcellularLocation>
        <location evidence="1">Membrane</location>
        <topology evidence="1">Multi-pass membrane protein</topology>
    </subcellularLocation>
</comment>
<dbReference type="PANTHER" id="PTHR42893">
    <property type="entry name" value="PROTEIN DETOXIFICATION 44, CHLOROPLASTIC-RELATED"/>
    <property type="match status" value="1"/>
</dbReference>
<organism evidence="7 8">
    <name type="scientific">Segatella baroniae F0067</name>
    <dbReference type="NCBI Taxonomy" id="1115809"/>
    <lineage>
        <taxon>Bacteria</taxon>
        <taxon>Pseudomonadati</taxon>
        <taxon>Bacteroidota</taxon>
        <taxon>Bacteroidia</taxon>
        <taxon>Bacteroidales</taxon>
        <taxon>Prevotellaceae</taxon>
        <taxon>Segatella</taxon>
    </lineage>
</organism>
<keyword evidence="4 6" id="KW-1133">Transmembrane helix</keyword>
<feature type="transmembrane region" description="Helical" evidence="6">
    <location>
        <begin position="239"/>
        <end position="260"/>
    </location>
</feature>
<evidence type="ECO:0000256" key="6">
    <source>
        <dbReference type="SAM" id="Phobius"/>
    </source>
</evidence>
<dbReference type="Proteomes" id="UP000016648">
    <property type="component" value="Unassembled WGS sequence"/>
</dbReference>
<evidence type="ECO:0000256" key="2">
    <source>
        <dbReference type="ARBA" id="ARBA00010199"/>
    </source>
</evidence>
<feature type="transmembrane region" description="Helical" evidence="6">
    <location>
        <begin position="132"/>
        <end position="151"/>
    </location>
</feature>
<dbReference type="EMBL" id="AWEY01000004">
    <property type="protein sequence ID" value="ERK40439.1"/>
    <property type="molecule type" value="Genomic_DNA"/>
</dbReference>
<evidence type="ECO:0000256" key="1">
    <source>
        <dbReference type="ARBA" id="ARBA00004141"/>
    </source>
</evidence>
<gene>
    <name evidence="7" type="ORF">HMPREF9135_1278</name>
</gene>
<comment type="caution">
    <text evidence="7">The sequence shown here is derived from an EMBL/GenBank/DDBJ whole genome shotgun (WGS) entry which is preliminary data.</text>
</comment>
<name>U2P9T4_9BACT</name>
<evidence type="ECO:0000256" key="3">
    <source>
        <dbReference type="ARBA" id="ARBA00022692"/>
    </source>
</evidence>
<dbReference type="Pfam" id="PF01554">
    <property type="entry name" value="MatE"/>
    <property type="match status" value="2"/>
</dbReference>
<comment type="similarity">
    <text evidence="2">Belongs to the multi antimicrobial extrusion (MATE) (TC 2.A.66.1) family.</text>
</comment>
<evidence type="ECO:0000256" key="5">
    <source>
        <dbReference type="ARBA" id="ARBA00023136"/>
    </source>
</evidence>
<keyword evidence="3 6" id="KW-0812">Transmembrane</keyword>
<dbReference type="GO" id="GO:0015297">
    <property type="term" value="F:antiporter activity"/>
    <property type="evidence" value="ECO:0007669"/>
    <property type="project" value="InterPro"/>
</dbReference>
<dbReference type="PANTHER" id="PTHR42893:SF46">
    <property type="entry name" value="PROTEIN DETOXIFICATION 44, CHLOROPLASTIC"/>
    <property type="match status" value="1"/>
</dbReference>
<dbReference type="AlphaFoldDB" id="U2P9T4"/>
<proteinExistence type="inferred from homology"/>
<feature type="transmembrane region" description="Helical" evidence="6">
    <location>
        <begin position="158"/>
        <end position="181"/>
    </location>
</feature>
<dbReference type="GO" id="GO:0042910">
    <property type="term" value="F:xenobiotic transmembrane transporter activity"/>
    <property type="evidence" value="ECO:0007669"/>
    <property type="project" value="InterPro"/>
</dbReference>
<dbReference type="RefSeq" id="WP_021588476.1">
    <property type="nucleotide sequence ID" value="NZ_AWEY01000004.1"/>
</dbReference>
<dbReference type="NCBIfam" id="TIGR00797">
    <property type="entry name" value="matE"/>
    <property type="match status" value="1"/>
</dbReference>
<dbReference type="GO" id="GO:0005886">
    <property type="term" value="C:plasma membrane"/>
    <property type="evidence" value="ECO:0007669"/>
    <property type="project" value="TreeGrafter"/>
</dbReference>
<dbReference type="PATRIC" id="fig|1115809.3.peg.59"/>
<sequence length="438" mass="48243">MLSKSDRQILRIALPSIVSNITIPLLGLIDIAIVGHMGDIVYIGAVSVGAMIFNLIYWLFAFLRMGTSGLTSQALGQRNLTVVTSTLLHSSSIALGLALLILVFQHPLLTMMLHLIAPKDDVVPFVRSYFDIVVWGAPAVLGLNSLTGWFIGMQNTRFPMVISIAQNIINIIASLTLVYGFGMKIEGVATGTIIAQYGGLLVGGFLLTMHYGRLKAYYQARRLFVKKELAKFFSINRDIFLRTVCIVFTNLYFTSMGAQLGTLVLSANAVLMQFYLLFSYIMDGFAFAGEALGGRFYGAGNVKAFRHTVNRLFGWTFLITAAYTLLYIVFGIDFIHLLTDEKAVINMAQTYIHWIWAIPLAGAAAFIWDGIFIGTTATKGMLLSAFTAAVCFWLICIGTKTTLGNHGLWLAMIAYLALRGVIQTLLYFTASKYRGMTN</sequence>
<feature type="transmembrane region" description="Helical" evidence="6">
    <location>
        <begin position="40"/>
        <end position="60"/>
    </location>
</feature>
<feature type="transmembrane region" description="Helical" evidence="6">
    <location>
        <begin position="407"/>
        <end position="428"/>
    </location>
</feature>
<dbReference type="InterPro" id="IPR002528">
    <property type="entry name" value="MATE_fam"/>
</dbReference>
<reference evidence="7 8" key="1">
    <citation type="submission" date="2013-08" db="EMBL/GenBank/DDBJ databases">
        <authorList>
            <person name="Durkin A.S."/>
            <person name="Haft D.R."/>
            <person name="McCorrison J."/>
            <person name="Torralba M."/>
            <person name="Gillis M."/>
            <person name="Haft D.H."/>
            <person name="Methe B."/>
            <person name="Sutton G."/>
            <person name="Nelson K.E."/>
        </authorList>
    </citation>
    <scope>NUCLEOTIDE SEQUENCE [LARGE SCALE GENOMIC DNA]</scope>
    <source>
        <strain evidence="7 8">F0067</strain>
    </source>
</reference>
<dbReference type="CDD" id="cd13136">
    <property type="entry name" value="MATE_DinF_like"/>
    <property type="match status" value="1"/>
</dbReference>
<feature type="transmembrane region" description="Helical" evidence="6">
    <location>
        <begin position="312"/>
        <end position="339"/>
    </location>
</feature>
<evidence type="ECO:0000313" key="8">
    <source>
        <dbReference type="Proteomes" id="UP000016648"/>
    </source>
</evidence>
<feature type="transmembrane region" description="Helical" evidence="6">
    <location>
        <begin position="12"/>
        <end position="34"/>
    </location>
</feature>
<feature type="transmembrane region" description="Helical" evidence="6">
    <location>
        <begin position="380"/>
        <end position="401"/>
    </location>
</feature>
<evidence type="ECO:0000313" key="7">
    <source>
        <dbReference type="EMBL" id="ERK40439.1"/>
    </source>
</evidence>
<feature type="transmembrane region" description="Helical" evidence="6">
    <location>
        <begin position="80"/>
        <end position="104"/>
    </location>
</feature>
<feature type="transmembrane region" description="Helical" evidence="6">
    <location>
        <begin position="272"/>
        <end position="292"/>
    </location>
</feature>
<accession>U2P9T4</accession>
<keyword evidence="5 6" id="KW-0472">Membrane</keyword>
<feature type="transmembrane region" description="Helical" evidence="6">
    <location>
        <begin position="193"/>
        <end position="212"/>
    </location>
</feature>
<dbReference type="InterPro" id="IPR044644">
    <property type="entry name" value="DinF-like"/>
</dbReference>